<reference evidence="3" key="1">
    <citation type="journal article" date="2019" name="Int. J. Syst. Evol. Microbiol.">
        <title>The Global Catalogue of Microorganisms (GCM) 10K type strain sequencing project: providing services to taxonomists for standard genome sequencing and annotation.</title>
        <authorList>
            <consortium name="The Broad Institute Genomics Platform"/>
            <consortium name="The Broad Institute Genome Sequencing Center for Infectious Disease"/>
            <person name="Wu L."/>
            <person name="Ma J."/>
        </authorList>
    </citation>
    <scope>NUCLEOTIDE SEQUENCE [LARGE SCALE GENOMIC DNA]</scope>
    <source>
        <strain evidence="3">KCTC 52039</strain>
    </source>
</reference>
<protein>
    <recommendedName>
        <fullName evidence="4">Dihydroorotate dehydrogenase</fullName>
    </recommendedName>
</protein>
<evidence type="ECO:0000313" key="2">
    <source>
        <dbReference type="EMBL" id="MFC3179520.1"/>
    </source>
</evidence>
<dbReference type="RefSeq" id="WP_380071160.1">
    <property type="nucleotide sequence ID" value="NZ_JBHRTO010000001.1"/>
</dbReference>
<comment type="caution">
    <text evidence="2">The sequence shown here is derived from an EMBL/GenBank/DDBJ whole genome shotgun (WGS) entry which is preliminary data.</text>
</comment>
<name>A0ABV7IVN2_9RHOB</name>
<dbReference type="Proteomes" id="UP001595547">
    <property type="component" value="Unassembled WGS sequence"/>
</dbReference>
<accession>A0ABV7IVN2</accession>
<feature type="transmembrane region" description="Helical" evidence="1">
    <location>
        <begin position="49"/>
        <end position="76"/>
    </location>
</feature>
<keyword evidence="1" id="KW-0812">Transmembrane</keyword>
<dbReference type="EMBL" id="JBHRTO010000001">
    <property type="protein sequence ID" value="MFC3179520.1"/>
    <property type="molecule type" value="Genomic_DNA"/>
</dbReference>
<keyword evidence="3" id="KW-1185">Reference proteome</keyword>
<evidence type="ECO:0000313" key="3">
    <source>
        <dbReference type="Proteomes" id="UP001595547"/>
    </source>
</evidence>
<sequence length="112" mass="11355">MDDLDDLLTGAKAVSMPPSDALLARVLADAAQVQAGFVTVRPAVARAGWFAQLAGVFGGIGSLAGVATAAVVGLFFGFVQPDGIGAVADMWAEAAVVQVDLMPQLDVLLAEE</sequence>
<gene>
    <name evidence="2" type="ORF">ACFOGH_00825</name>
</gene>
<evidence type="ECO:0000256" key="1">
    <source>
        <dbReference type="SAM" id="Phobius"/>
    </source>
</evidence>
<organism evidence="2 3">
    <name type="scientific">Cypionkella sinensis</name>
    <dbReference type="NCBI Taxonomy" id="1756043"/>
    <lineage>
        <taxon>Bacteria</taxon>
        <taxon>Pseudomonadati</taxon>
        <taxon>Pseudomonadota</taxon>
        <taxon>Alphaproteobacteria</taxon>
        <taxon>Rhodobacterales</taxon>
        <taxon>Paracoccaceae</taxon>
        <taxon>Cypionkella</taxon>
    </lineage>
</organism>
<keyword evidence="1" id="KW-1133">Transmembrane helix</keyword>
<evidence type="ECO:0008006" key="4">
    <source>
        <dbReference type="Google" id="ProtNLM"/>
    </source>
</evidence>
<keyword evidence="1" id="KW-0472">Membrane</keyword>
<proteinExistence type="predicted"/>